<dbReference type="GO" id="GO:0003712">
    <property type="term" value="F:transcription coregulator activity"/>
    <property type="evidence" value="ECO:0007669"/>
    <property type="project" value="InterPro"/>
</dbReference>
<keyword evidence="3" id="KW-1185">Reference proteome</keyword>
<dbReference type="GO" id="GO:0006357">
    <property type="term" value="P:regulation of transcription by RNA polymerase II"/>
    <property type="evidence" value="ECO:0007669"/>
    <property type="project" value="TreeGrafter"/>
</dbReference>
<name>A0A843WU01_COLES</name>
<dbReference type="AlphaFoldDB" id="A0A843WU01"/>
<dbReference type="PANTHER" id="PTHR13526:SF20">
    <property type="entry name" value="OS01G0117800 PROTEIN"/>
    <property type="match status" value="1"/>
</dbReference>
<dbReference type="InterPro" id="IPR021950">
    <property type="entry name" value="Spt20"/>
</dbReference>
<reference evidence="2" key="1">
    <citation type="submission" date="2017-07" db="EMBL/GenBank/DDBJ databases">
        <title>Taro Niue Genome Assembly and Annotation.</title>
        <authorList>
            <person name="Atibalentja N."/>
            <person name="Keating K."/>
            <person name="Fields C.J."/>
        </authorList>
    </citation>
    <scope>NUCLEOTIDE SEQUENCE</scope>
    <source>
        <strain evidence="2">Niue_2</strain>
        <tissue evidence="2">Leaf</tissue>
    </source>
</reference>
<dbReference type="GO" id="GO:0000124">
    <property type="term" value="C:SAGA complex"/>
    <property type="evidence" value="ECO:0007669"/>
    <property type="project" value="InterPro"/>
</dbReference>
<dbReference type="EMBL" id="NMUH01005750">
    <property type="protein sequence ID" value="MQM13599.1"/>
    <property type="molecule type" value="Genomic_DNA"/>
</dbReference>
<evidence type="ECO:0000313" key="2">
    <source>
        <dbReference type="EMBL" id="MQM13599.1"/>
    </source>
</evidence>
<sequence length="195" mass="20497">MGVSFKVSRNGWRYRPKVPAESCSSADPATTPPPVPNDGGEGAQVAAPAGDSVMVKEEPETFCAEEHEASFSINLYADGFSIGKPAEGMLLPLVQDAPKVLHPYDRTAMTLFDAGYTGGGVLMECLPTQLGDHVGGWHHGGRHVMWWPCIVGCARGGSDVVLCGMDCGNPCRSCMVAGGRGRAACCVGWLEEGAQ</sequence>
<organism evidence="2 3">
    <name type="scientific">Colocasia esculenta</name>
    <name type="common">Wild taro</name>
    <name type="synonym">Arum esculentum</name>
    <dbReference type="NCBI Taxonomy" id="4460"/>
    <lineage>
        <taxon>Eukaryota</taxon>
        <taxon>Viridiplantae</taxon>
        <taxon>Streptophyta</taxon>
        <taxon>Embryophyta</taxon>
        <taxon>Tracheophyta</taxon>
        <taxon>Spermatophyta</taxon>
        <taxon>Magnoliopsida</taxon>
        <taxon>Liliopsida</taxon>
        <taxon>Araceae</taxon>
        <taxon>Aroideae</taxon>
        <taxon>Colocasieae</taxon>
        <taxon>Colocasia</taxon>
    </lineage>
</organism>
<accession>A0A843WU01</accession>
<proteinExistence type="predicted"/>
<dbReference type="OrthoDB" id="773825at2759"/>
<feature type="region of interest" description="Disordered" evidence="1">
    <location>
        <begin position="17"/>
        <end position="47"/>
    </location>
</feature>
<dbReference type="Proteomes" id="UP000652761">
    <property type="component" value="Unassembled WGS sequence"/>
</dbReference>
<gene>
    <name evidence="2" type="ORF">Taro_046525</name>
</gene>
<dbReference type="PANTHER" id="PTHR13526">
    <property type="entry name" value="TRANSCRIPTION FACTOR SPT20 HOMOLOG"/>
    <property type="match status" value="1"/>
</dbReference>
<protein>
    <submittedName>
        <fullName evidence="2">Uncharacterized protein</fullName>
    </submittedName>
</protein>
<evidence type="ECO:0000313" key="3">
    <source>
        <dbReference type="Proteomes" id="UP000652761"/>
    </source>
</evidence>
<comment type="caution">
    <text evidence="2">The sequence shown here is derived from an EMBL/GenBank/DDBJ whole genome shotgun (WGS) entry which is preliminary data.</text>
</comment>
<evidence type="ECO:0000256" key="1">
    <source>
        <dbReference type="SAM" id="MobiDB-lite"/>
    </source>
</evidence>